<proteinExistence type="predicted"/>
<gene>
    <name evidence="1" type="ORF">GCM10011583_18490</name>
</gene>
<comment type="caution">
    <text evidence="1">The sequence shown here is derived from an EMBL/GenBank/DDBJ whole genome shotgun (WGS) entry which is preliminary data.</text>
</comment>
<evidence type="ECO:0000313" key="1">
    <source>
        <dbReference type="EMBL" id="GGJ87262.1"/>
    </source>
</evidence>
<dbReference type="EMBL" id="BMMV01000005">
    <property type="protein sequence ID" value="GGJ87262.1"/>
    <property type="molecule type" value="Genomic_DNA"/>
</dbReference>
<keyword evidence="2" id="KW-1185">Reference proteome</keyword>
<accession>A0ABQ2E539</accession>
<sequence length="112" mass="12346">MTHTATPAEKLRISAELEAFIASVSEWDRSLIEQAIQIFGENGRPFSMNTFRDLLPEMAHGTAGLVFLSLINRKPAPIVEIRKVRSTSGPTHNKEIGEYVLAPFASPARRAA</sequence>
<dbReference type="RefSeq" id="WP_229700770.1">
    <property type="nucleotide sequence ID" value="NZ_BMMV01000005.1"/>
</dbReference>
<protein>
    <submittedName>
        <fullName evidence="1">Uncharacterized protein</fullName>
    </submittedName>
</protein>
<name>A0ABQ2E539_9ACTN</name>
<evidence type="ECO:0000313" key="2">
    <source>
        <dbReference type="Proteomes" id="UP000660265"/>
    </source>
</evidence>
<dbReference type="Proteomes" id="UP000660265">
    <property type="component" value="Unassembled WGS sequence"/>
</dbReference>
<reference evidence="2" key="1">
    <citation type="journal article" date="2019" name="Int. J. Syst. Evol. Microbiol.">
        <title>The Global Catalogue of Microorganisms (GCM) 10K type strain sequencing project: providing services to taxonomists for standard genome sequencing and annotation.</title>
        <authorList>
            <consortium name="The Broad Institute Genomics Platform"/>
            <consortium name="The Broad Institute Genome Sequencing Center for Infectious Disease"/>
            <person name="Wu L."/>
            <person name="Ma J."/>
        </authorList>
    </citation>
    <scope>NUCLEOTIDE SEQUENCE [LARGE SCALE GENOMIC DNA]</scope>
    <source>
        <strain evidence="2">CGMCC 4.7275</strain>
    </source>
</reference>
<organism evidence="1 2">
    <name type="scientific">Streptomyces camponoticapitis</name>
    <dbReference type="NCBI Taxonomy" id="1616125"/>
    <lineage>
        <taxon>Bacteria</taxon>
        <taxon>Bacillati</taxon>
        <taxon>Actinomycetota</taxon>
        <taxon>Actinomycetes</taxon>
        <taxon>Kitasatosporales</taxon>
        <taxon>Streptomycetaceae</taxon>
        <taxon>Streptomyces</taxon>
    </lineage>
</organism>